<dbReference type="AlphaFoldDB" id="A0A087FZL4"/>
<protein>
    <submittedName>
        <fullName evidence="2">Uncharacterized protein</fullName>
    </submittedName>
</protein>
<keyword evidence="3" id="KW-1185">Reference proteome</keyword>
<gene>
    <name evidence="2" type="ORF">AALP_AAs44920U000400</name>
</gene>
<dbReference type="Gramene" id="KFK23066">
    <property type="protein sequence ID" value="KFK23066"/>
    <property type="gene ID" value="AALP_AAs44920U000400"/>
</dbReference>
<evidence type="ECO:0000256" key="1">
    <source>
        <dbReference type="SAM" id="MobiDB-lite"/>
    </source>
</evidence>
<reference evidence="3" key="1">
    <citation type="journal article" date="2015" name="Nat. Plants">
        <title>Genome expansion of Arabis alpina linked with retrotransposition and reduced symmetric DNA methylation.</title>
        <authorList>
            <person name="Willing E.M."/>
            <person name="Rawat V."/>
            <person name="Mandakova T."/>
            <person name="Maumus F."/>
            <person name="James G.V."/>
            <person name="Nordstroem K.J."/>
            <person name="Becker C."/>
            <person name="Warthmann N."/>
            <person name="Chica C."/>
            <person name="Szarzynska B."/>
            <person name="Zytnicki M."/>
            <person name="Albani M.C."/>
            <person name="Kiefer C."/>
            <person name="Bergonzi S."/>
            <person name="Castaings L."/>
            <person name="Mateos J.L."/>
            <person name="Berns M.C."/>
            <person name="Bujdoso N."/>
            <person name="Piofczyk T."/>
            <person name="de Lorenzo L."/>
            <person name="Barrero-Sicilia C."/>
            <person name="Mateos I."/>
            <person name="Piednoel M."/>
            <person name="Hagmann J."/>
            <person name="Chen-Min-Tao R."/>
            <person name="Iglesias-Fernandez R."/>
            <person name="Schuster S.C."/>
            <person name="Alonso-Blanco C."/>
            <person name="Roudier F."/>
            <person name="Carbonero P."/>
            <person name="Paz-Ares J."/>
            <person name="Davis S.J."/>
            <person name="Pecinka A."/>
            <person name="Quesneville H."/>
            <person name="Colot V."/>
            <person name="Lysak M.A."/>
            <person name="Weigel D."/>
            <person name="Coupland G."/>
            <person name="Schneeberger K."/>
        </authorList>
    </citation>
    <scope>NUCLEOTIDE SEQUENCE [LARGE SCALE GENOMIC DNA]</scope>
    <source>
        <strain evidence="3">cv. Pajares</strain>
    </source>
</reference>
<sequence>MSLDLWFMEVESGDAGDIYGGGSGSFGGGGFGWVGFDKPRRRADIVVGSGSSGIGPFVKIFCTTGVVLQRCDGCTSGFKSKETWIDQKSNLAASAMEDGIVLKPIGYGGEEMDCWNGGSLSLIAEVKLVVQIREDLVADQVADPVDLAIPAVVEVRMASREAGLVALEGDQSRPRSTGELVLRLITGDVPMVRSMFSDYTSGGAGGTSHGEAVTVGEGGGSLGCGPEREY</sequence>
<dbReference type="EMBL" id="KL982867">
    <property type="protein sequence ID" value="KFK23066.1"/>
    <property type="molecule type" value="Genomic_DNA"/>
</dbReference>
<evidence type="ECO:0000313" key="3">
    <source>
        <dbReference type="Proteomes" id="UP000029120"/>
    </source>
</evidence>
<dbReference type="Proteomes" id="UP000029120">
    <property type="component" value="Unassembled WGS sequence"/>
</dbReference>
<proteinExistence type="predicted"/>
<name>A0A087FZL4_ARAAL</name>
<evidence type="ECO:0000313" key="2">
    <source>
        <dbReference type="EMBL" id="KFK23066.1"/>
    </source>
</evidence>
<accession>A0A087FZL4</accession>
<organism evidence="2 3">
    <name type="scientific">Arabis alpina</name>
    <name type="common">Alpine rock-cress</name>
    <dbReference type="NCBI Taxonomy" id="50452"/>
    <lineage>
        <taxon>Eukaryota</taxon>
        <taxon>Viridiplantae</taxon>
        <taxon>Streptophyta</taxon>
        <taxon>Embryophyta</taxon>
        <taxon>Tracheophyta</taxon>
        <taxon>Spermatophyta</taxon>
        <taxon>Magnoliopsida</taxon>
        <taxon>eudicotyledons</taxon>
        <taxon>Gunneridae</taxon>
        <taxon>Pentapetalae</taxon>
        <taxon>rosids</taxon>
        <taxon>malvids</taxon>
        <taxon>Brassicales</taxon>
        <taxon>Brassicaceae</taxon>
        <taxon>Arabideae</taxon>
        <taxon>Arabis</taxon>
    </lineage>
</organism>
<feature type="region of interest" description="Disordered" evidence="1">
    <location>
        <begin position="202"/>
        <end position="230"/>
    </location>
</feature>